<dbReference type="SUPFAM" id="SSF49503">
    <property type="entry name" value="Cupredoxins"/>
    <property type="match status" value="1"/>
</dbReference>
<reference evidence="3 4" key="1">
    <citation type="journal article" date="2024" name="Int. J. Syst. Evol. Microbiol.">
        <title>Virgibacillus tibetensis sp. nov., isolated from salt lake on the Tibetan Plateau of China.</title>
        <authorList>
            <person name="Phurbu D."/>
            <person name="Liu Z.-X."/>
            <person name="Wang R."/>
            <person name="Zheng Y.-Y."/>
            <person name="Liu H.-C."/>
            <person name="Zhou Y.-G."/>
            <person name="Yu Y.-J."/>
            <person name="Li A.-H."/>
        </authorList>
    </citation>
    <scope>NUCLEOTIDE SEQUENCE [LARGE SCALE GENOMIC DNA]</scope>
    <source>
        <strain evidence="3 4">C22-A2</strain>
    </source>
</reference>
<organism evidence="3 4">
    <name type="scientific">Virgibacillus tibetensis</name>
    <dbReference type="NCBI Taxonomy" id="3042313"/>
    <lineage>
        <taxon>Bacteria</taxon>
        <taxon>Bacillati</taxon>
        <taxon>Bacillota</taxon>
        <taxon>Bacilli</taxon>
        <taxon>Bacillales</taxon>
        <taxon>Bacillaceae</taxon>
        <taxon>Virgibacillus</taxon>
    </lineage>
</organism>
<keyword evidence="2" id="KW-0732">Signal</keyword>
<name>A0ABU6KHK0_9BACI</name>
<protein>
    <submittedName>
        <fullName evidence="3">Cupredoxin domain-containing protein</fullName>
    </submittedName>
</protein>
<feature type="compositionally biased region" description="Acidic residues" evidence="1">
    <location>
        <begin position="29"/>
        <end position="45"/>
    </location>
</feature>
<evidence type="ECO:0000256" key="1">
    <source>
        <dbReference type="SAM" id="MobiDB-lite"/>
    </source>
</evidence>
<proteinExistence type="predicted"/>
<sequence>MKKSLLATLFLGFILVLAACGSDNSSANETDDTSGADEVAEETEDTGASAEETTPDNNVTVIATDFDLDQDVYTVKAGEEVKITLINEEGHHGISIDEFGVNLQGEGEATFKPEEPGEYTIYCNIFCGEGHALMTATLVVV</sequence>
<dbReference type="Proteomes" id="UP001335737">
    <property type="component" value="Unassembled WGS sequence"/>
</dbReference>
<feature type="chain" id="PRO_5047377165" evidence="2">
    <location>
        <begin position="19"/>
        <end position="141"/>
    </location>
</feature>
<gene>
    <name evidence="3" type="ORF">QGM71_13730</name>
</gene>
<dbReference type="InterPro" id="IPR008972">
    <property type="entry name" value="Cupredoxin"/>
</dbReference>
<feature type="signal peptide" evidence="2">
    <location>
        <begin position="1"/>
        <end position="18"/>
    </location>
</feature>
<evidence type="ECO:0000313" key="4">
    <source>
        <dbReference type="Proteomes" id="UP001335737"/>
    </source>
</evidence>
<comment type="caution">
    <text evidence="3">The sequence shown here is derived from an EMBL/GenBank/DDBJ whole genome shotgun (WGS) entry which is preliminary data.</text>
</comment>
<accession>A0ABU6KHK0</accession>
<dbReference type="Gene3D" id="2.60.40.420">
    <property type="entry name" value="Cupredoxins - blue copper proteins"/>
    <property type="match status" value="1"/>
</dbReference>
<evidence type="ECO:0000313" key="3">
    <source>
        <dbReference type="EMBL" id="MEC5424556.1"/>
    </source>
</evidence>
<dbReference type="RefSeq" id="WP_327608124.1">
    <property type="nucleotide sequence ID" value="NZ_JARZFX010000007.1"/>
</dbReference>
<dbReference type="PROSITE" id="PS51257">
    <property type="entry name" value="PROKAR_LIPOPROTEIN"/>
    <property type="match status" value="1"/>
</dbReference>
<dbReference type="EMBL" id="JARZFX010000007">
    <property type="protein sequence ID" value="MEC5424556.1"/>
    <property type="molecule type" value="Genomic_DNA"/>
</dbReference>
<evidence type="ECO:0000256" key="2">
    <source>
        <dbReference type="SAM" id="SignalP"/>
    </source>
</evidence>
<keyword evidence="4" id="KW-1185">Reference proteome</keyword>
<feature type="region of interest" description="Disordered" evidence="1">
    <location>
        <begin position="25"/>
        <end position="59"/>
    </location>
</feature>